<dbReference type="PROSITE" id="PS51257">
    <property type="entry name" value="PROKAR_LIPOPROTEIN"/>
    <property type="match status" value="1"/>
</dbReference>
<dbReference type="OrthoDB" id="2970585at2"/>
<feature type="signal peptide" evidence="1">
    <location>
        <begin position="1"/>
        <end position="18"/>
    </location>
</feature>
<dbReference type="Proteomes" id="UP000242682">
    <property type="component" value="Unassembled WGS sequence"/>
</dbReference>
<dbReference type="RefSeq" id="WP_106533651.1">
    <property type="nucleotide sequence ID" value="NZ_PYAT01000007.1"/>
</dbReference>
<comment type="caution">
    <text evidence="2">The sequence shown here is derived from an EMBL/GenBank/DDBJ whole genome shotgun (WGS) entry which is preliminary data.</text>
</comment>
<proteinExistence type="predicted"/>
<sequence>MRKSILFIVTVIMSITMAGCAPDEVIRVGTPFISNGTTGAEFHTDITDSRAITDLRTVLEMEEEIEQPKDLTREPDVVFTIDRPQESVSEIWRYIWYENDGSAFLSSGERDQGFFALTKEQTDDLKRILK</sequence>
<evidence type="ECO:0000256" key="1">
    <source>
        <dbReference type="SAM" id="SignalP"/>
    </source>
</evidence>
<evidence type="ECO:0000313" key="2">
    <source>
        <dbReference type="EMBL" id="PSL36285.1"/>
    </source>
</evidence>
<accession>A0A2P8GQR7</accession>
<gene>
    <name evidence="2" type="ORF">B0H99_107106</name>
</gene>
<organism evidence="2 3">
    <name type="scientific">Planomicrobium soli</name>
    <dbReference type="NCBI Taxonomy" id="1176648"/>
    <lineage>
        <taxon>Bacteria</taxon>
        <taxon>Bacillati</taxon>
        <taxon>Bacillota</taxon>
        <taxon>Bacilli</taxon>
        <taxon>Bacillales</taxon>
        <taxon>Caryophanaceae</taxon>
        <taxon>Planomicrobium</taxon>
    </lineage>
</organism>
<evidence type="ECO:0000313" key="3">
    <source>
        <dbReference type="Proteomes" id="UP000242682"/>
    </source>
</evidence>
<keyword evidence="3" id="KW-1185">Reference proteome</keyword>
<feature type="chain" id="PRO_5039268799" evidence="1">
    <location>
        <begin position="19"/>
        <end position="130"/>
    </location>
</feature>
<reference evidence="2 3" key="1">
    <citation type="submission" date="2018-03" db="EMBL/GenBank/DDBJ databases">
        <title>Genomic Encyclopedia of Type Strains, Phase III (KMG-III): the genomes of soil and plant-associated and newly described type strains.</title>
        <authorList>
            <person name="Whitman W."/>
        </authorList>
    </citation>
    <scope>NUCLEOTIDE SEQUENCE [LARGE SCALE GENOMIC DNA]</scope>
    <source>
        <strain evidence="2 3">CGMCC 1.12259</strain>
    </source>
</reference>
<keyword evidence="1" id="KW-0732">Signal</keyword>
<dbReference type="AlphaFoldDB" id="A0A2P8GQR7"/>
<dbReference type="EMBL" id="PYAT01000007">
    <property type="protein sequence ID" value="PSL36285.1"/>
    <property type="molecule type" value="Genomic_DNA"/>
</dbReference>
<name>A0A2P8GQR7_9BACL</name>
<protein>
    <submittedName>
        <fullName evidence="2">Uncharacterized protein</fullName>
    </submittedName>
</protein>